<gene>
    <name evidence="3" type="ORF">SAMN05216324_103111</name>
</gene>
<dbReference type="RefSeq" id="WP_072407956.1">
    <property type="nucleotide sequence ID" value="NZ_FPKW01000003.1"/>
</dbReference>
<dbReference type="Proteomes" id="UP000182034">
    <property type="component" value="Unassembled WGS sequence"/>
</dbReference>
<keyword evidence="2" id="KW-0732">Signal</keyword>
<proteinExistence type="predicted"/>
<dbReference type="AlphaFoldDB" id="A0A1K2IKA3"/>
<organism evidence="3 4">
    <name type="scientific">Chryseobacterium limigenitum</name>
    <dbReference type="NCBI Taxonomy" id="1612149"/>
    <lineage>
        <taxon>Bacteria</taxon>
        <taxon>Pseudomonadati</taxon>
        <taxon>Bacteroidota</taxon>
        <taxon>Flavobacteriia</taxon>
        <taxon>Flavobacteriales</taxon>
        <taxon>Weeksellaceae</taxon>
        <taxon>Chryseobacterium group</taxon>
        <taxon>Chryseobacterium</taxon>
    </lineage>
</organism>
<feature type="signal peptide" evidence="2">
    <location>
        <begin position="1"/>
        <end position="18"/>
    </location>
</feature>
<feature type="compositionally biased region" description="Polar residues" evidence="1">
    <location>
        <begin position="211"/>
        <end position="225"/>
    </location>
</feature>
<accession>A0A1K2IKA3</accession>
<dbReference type="STRING" id="1612149.SAMN05216324_103111"/>
<evidence type="ECO:0000256" key="2">
    <source>
        <dbReference type="SAM" id="SignalP"/>
    </source>
</evidence>
<feature type="region of interest" description="Disordered" evidence="1">
    <location>
        <begin position="211"/>
        <end position="252"/>
    </location>
</feature>
<dbReference type="SUPFAM" id="SSF88874">
    <property type="entry name" value="Receptor-binding domain of short tail fibre protein gp12"/>
    <property type="match status" value="1"/>
</dbReference>
<dbReference type="OrthoDB" id="1143915at2"/>
<feature type="compositionally biased region" description="Low complexity" evidence="1">
    <location>
        <begin position="231"/>
        <end position="243"/>
    </location>
</feature>
<evidence type="ECO:0008006" key="5">
    <source>
        <dbReference type="Google" id="ProtNLM"/>
    </source>
</evidence>
<protein>
    <recommendedName>
        <fullName evidence="5">Microcystin-dependent protein</fullName>
    </recommendedName>
</protein>
<keyword evidence="4" id="KW-1185">Reference proteome</keyword>
<evidence type="ECO:0000256" key="1">
    <source>
        <dbReference type="SAM" id="MobiDB-lite"/>
    </source>
</evidence>
<feature type="chain" id="PRO_5009678631" description="Microcystin-dependent protein" evidence="2">
    <location>
        <begin position="19"/>
        <end position="272"/>
    </location>
</feature>
<dbReference type="EMBL" id="FPKW01000003">
    <property type="protein sequence ID" value="SFZ92091.1"/>
    <property type="molecule type" value="Genomic_DNA"/>
</dbReference>
<sequence>MKKLNYIFLIIACTFTQAQVMITAGVTATPSPNTDAALELYSQNRNKGLLMPKVSLTATNNPSPLPSHIAGITVYNTNTATATALTSVTPGFYYNDGTSWNKLEVQTPTVGDIKHSSTAADHEGWYLLNGRAVSTLPAVAQTNATSLGFSTVLPDSSDKFLKAKSATETLGTNTGSTSVTLARVNLPNTTYNATTTSDGAHTHTYNDRASGVTNSIEGGSNQTVVDNDAETSTTSSAGAHTHTYNLSTGGSSTPLNLTPKYLSTYIFVYLGQ</sequence>
<evidence type="ECO:0000313" key="4">
    <source>
        <dbReference type="Proteomes" id="UP000182034"/>
    </source>
</evidence>
<evidence type="ECO:0000313" key="3">
    <source>
        <dbReference type="EMBL" id="SFZ92091.1"/>
    </source>
</evidence>
<reference evidence="4" key="1">
    <citation type="submission" date="2016-10" db="EMBL/GenBank/DDBJ databases">
        <authorList>
            <person name="Varghese N."/>
            <person name="Submissions S."/>
        </authorList>
    </citation>
    <scope>NUCLEOTIDE SEQUENCE [LARGE SCALE GENOMIC DNA]</scope>
    <source>
        <strain evidence="4">SUR2</strain>
    </source>
</reference>
<name>A0A1K2IKA3_9FLAO</name>